<dbReference type="InterPro" id="IPR036986">
    <property type="entry name" value="S4_RNA-bd_sf"/>
</dbReference>
<accession>A0ABW5J037</accession>
<dbReference type="EC" id="5.4.99.-" evidence="4"/>
<proteinExistence type="inferred from homology"/>
<reference evidence="8" key="1">
    <citation type="journal article" date="2019" name="Int. J. Syst. Evol. Microbiol.">
        <title>The Global Catalogue of Microorganisms (GCM) 10K type strain sequencing project: providing services to taxonomists for standard genome sequencing and annotation.</title>
        <authorList>
            <consortium name="The Broad Institute Genomics Platform"/>
            <consortium name="The Broad Institute Genome Sequencing Center for Infectious Disease"/>
            <person name="Wu L."/>
            <person name="Ma J."/>
        </authorList>
    </citation>
    <scope>NUCLEOTIDE SEQUENCE [LARGE SCALE GENOMIC DNA]</scope>
    <source>
        <strain evidence="8">KCTC 52344</strain>
    </source>
</reference>
<dbReference type="PANTHER" id="PTHR47683">
    <property type="entry name" value="PSEUDOURIDINE SYNTHASE FAMILY PROTEIN-RELATED"/>
    <property type="match status" value="1"/>
</dbReference>
<dbReference type="InterPro" id="IPR002942">
    <property type="entry name" value="S4_RNA-bd"/>
</dbReference>
<dbReference type="PANTHER" id="PTHR47683:SF2">
    <property type="entry name" value="RNA-BINDING S4 DOMAIN-CONTAINING PROTEIN"/>
    <property type="match status" value="1"/>
</dbReference>
<keyword evidence="2 4" id="KW-0413">Isomerase</keyword>
<evidence type="ECO:0000256" key="3">
    <source>
        <dbReference type="PROSITE-ProRule" id="PRU00182"/>
    </source>
</evidence>
<dbReference type="EMBL" id="JBHULC010000001">
    <property type="protein sequence ID" value="MFD2519329.1"/>
    <property type="molecule type" value="Genomic_DNA"/>
</dbReference>
<comment type="similarity">
    <text evidence="1 4">Belongs to the pseudouridine synthase RsuA family.</text>
</comment>
<dbReference type="PROSITE" id="PS50889">
    <property type="entry name" value="S4"/>
    <property type="match status" value="1"/>
</dbReference>
<evidence type="ECO:0000259" key="6">
    <source>
        <dbReference type="SMART" id="SM00363"/>
    </source>
</evidence>
<dbReference type="PROSITE" id="PS01149">
    <property type="entry name" value="PSI_RSU"/>
    <property type="match status" value="1"/>
</dbReference>
<evidence type="ECO:0000256" key="5">
    <source>
        <dbReference type="SAM" id="MobiDB-lite"/>
    </source>
</evidence>
<dbReference type="SUPFAM" id="SSF55120">
    <property type="entry name" value="Pseudouridine synthase"/>
    <property type="match status" value="1"/>
</dbReference>
<dbReference type="InterPro" id="IPR042092">
    <property type="entry name" value="PsdUridine_s_RsuA/RluB/E/F_cat"/>
</dbReference>
<dbReference type="Proteomes" id="UP001597510">
    <property type="component" value="Unassembled WGS sequence"/>
</dbReference>
<protein>
    <recommendedName>
        <fullName evidence="4">Pseudouridine synthase</fullName>
        <ecNumber evidence="4">5.4.99.-</ecNumber>
    </recommendedName>
</protein>
<dbReference type="NCBIfam" id="TIGR00093">
    <property type="entry name" value="pseudouridine synthase"/>
    <property type="match status" value="1"/>
</dbReference>
<dbReference type="InterPro" id="IPR000748">
    <property type="entry name" value="PsdUridine_synth_RsuA/RluB/E/F"/>
</dbReference>
<dbReference type="RefSeq" id="WP_340238080.1">
    <property type="nucleotide sequence ID" value="NZ_JBBEWC010000009.1"/>
</dbReference>
<dbReference type="InterPro" id="IPR020103">
    <property type="entry name" value="PsdUridine_synth_cat_dom_sf"/>
</dbReference>
<dbReference type="GO" id="GO:0016853">
    <property type="term" value="F:isomerase activity"/>
    <property type="evidence" value="ECO:0007669"/>
    <property type="project" value="UniProtKB-KW"/>
</dbReference>
<gene>
    <name evidence="7" type="ORF">ACFSR2_00430</name>
</gene>
<organism evidence="7 8">
    <name type="scientific">Emticicia soli</name>
    <dbReference type="NCBI Taxonomy" id="2027878"/>
    <lineage>
        <taxon>Bacteria</taxon>
        <taxon>Pseudomonadati</taxon>
        <taxon>Bacteroidota</taxon>
        <taxon>Cytophagia</taxon>
        <taxon>Cytophagales</taxon>
        <taxon>Leadbetterellaceae</taxon>
        <taxon>Emticicia</taxon>
    </lineage>
</organism>
<sequence length="609" mass="69454">MKNTERPRRPRKEESDKSFSPRADKRSDKKSFSGDSRPFSDKKSASSARPKGNFPKKDGFERSFVEPRFGDKKSFGGDRSFGDKKPYGGDRPFAKRSEGGFDKDRSFGDKKPYGNDRPFAKRSEGGFDKDRSFGDKKPYGSDRPFAKRSEGGFDKDRSFGDKKPYGNDRPFAKRSEGGFDKDRSFGDKKPYGGDRPFAKRSEGGFDKDRSFGDKKPYGGDRPFAKRSEGGFDKDRSFGDKKTFGGDRPFAKRSEGGFDKDRSFGDKKPYGSGRPDRPFIKRIEGGFDKDRSFGDNESSENERTERSFSNDKPRFEKRDDNRRERGYSRDGKGEKRENQATSSKAFAPNYNLEKMKSSLPARVQRKVEKEEKDSDGLIRLNRYISNAGIASRRDADELIASGQITVNGKTIIEMGYKVKPNDVVKYGKKILNREKLVYILLNKPKDFITTTEDPNERKTVMDLVANACEERVYPVGRLDRNTTGLLLLTNDGELAEKLSHPSNEIRKIYQVELDKPISDEHFEAIKAGVELEDGFIKADDLGLVTPDAEVVGIEIHSGKNRIVRRIFEHFGYEVLKLDRTTYAGLNKKDLPRSKWRFLTEKEVIRLKYMI</sequence>
<comment type="caution">
    <text evidence="7">The sequence shown here is derived from an EMBL/GenBank/DDBJ whole genome shotgun (WGS) entry which is preliminary data.</text>
</comment>
<evidence type="ECO:0000256" key="4">
    <source>
        <dbReference type="RuleBase" id="RU003887"/>
    </source>
</evidence>
<dbReference type="CDD" id="cd00165">
    <property type="entry name" value="S4"/>
    <property type="match status" value="1"/>
</dbReference>
<dbReference type="Gene3D" id="3.30.70.580">
    <property type="entry name" value="Pseudouridine synthase I, catalytic domain, N-terminal subdomain"/>
    <property type="match status" value="1"/>
</dbReference>
<dbReference type="Pfam" id="PF01479">
    <property type="entry name" value="S4"/>
    <property type="match status" value="1"/>
</dbReference>
<evidence type="ECO:0000256" key="2">
    <source>
        <dbReference type="ARBA" id="ARBA00023235"/>
    </source>
</evidence>
<name>A0ABW5J037_9BACT</name>
<feature type="compositionally biased region" description="Basic and acidic residues" evidence="5">
    <location>
        <begin position="1"/>
        <end position="44"/>
    </location>
</feature>
<dbReference type="Pfam" id="PF00849">
    <property type="entry name" value="PseudoU_synth_2"/>
    <property type="match status" value="1"/>
</dbReference>
<dbReference type="SMART" id="SM00363">
    <property type="entry name" value="S4"/>
    <property type="match status" value="1"/>
</dbReference>
<keyword evidence="3" id="KW-0694">RNA-binding</keyword>
<dbReference type="CDD" id="cd02870">
    <property type="entry name" value="PseudoU_synth_RsuA_like"/>
    <property type="match status" value="1"/>
</dbReference>
<dbReference type="InterPro" id="IPR020094">
    <property type="entry name" value="TruA/RsuA/RluB/E/F_N"/>
</dbReference>
<feature type="compositionally biased region" description="Basic and acidic residues" evidence="5">
    <location>
        <begin position="55"/>
        <end position="337"/>
    </location>
</feature>
<dbReference type="InterPro" id="IPR050343">
    <property type="entry name" value="RsuA_PseudoU_synthase"/>
</dbReference>
<keyword evidence="8" id="KW-1185">Reference proteome</keyword>
<dbReference type="Gene3D" id="3.10.290.10">
    <property type="entry name" value="RNA-binding S4 domain"/>
    <property type="match status" value="1"/>
</dbReference>
<evidence type="ECO:0000256" key="1">
    <source>
        <dbReference type="ARBA" id="ARBA00008348"/>
    </source>
</evidence>
<feature type="region of interest" description="Disordered" evidence="5">
    <location>
        <begin position="1"/>
        <end position="350"/>
    </location>
</feature>
<dbReference type="SUPFAM" id="SSF55174">
    <property type="entry name" value="Alpha-L RNA-binding motif"/>
    <property type="match status" value="1"/>
</dbReference>
<evidence type="ECO:0000313" key="7">
    <source>
        <dbReference type="EMBL" id="MFD2519329.1"/>
    </source>
</evidence>
<feature type="domain" description="RNA-binding S4" evidence="6">
    <location>
        <begin position="377"/>
        <end position="438"/>
    </location>
</feature>
<evidence type="ECO:0000313" key="8">
    <source>
        <dbReference type="Proteomes" id="UP001597510"/>
    </source>
</evidence>
<dbReference type="InterPro" id="IPR006145">
    <property type="entry name" value="PsdUridine_synth_RsuA/RluA"/>
</dbReference>
<dbReference type="InterPro" id="IPR018496">
    <property type="entry name" value="PsdUridine_synth_RsuA/RluB_CS"/>
</dbReference>
<dbReference type="Gene3D" id="3.30.70.1560">
    <property type="entry name" value="Alpha-L RNA-binding motif"/>
    <property type="match status" value="1"/>
</dbReference>